<evidence type="ECO:0000313" key="8">
    <source>
        <dbReference type="Proteomes" id="UP000444721"/>
    </source>
</evidence>
<keyword evidence="5 6" id="KW-0472">Membrane</keyword>
<dbReference type="Proteomes" id="UP000444721">
    <property type="component" value="Unassembled WGS sequence"/>
</dbReference>
<evidence type="ECO:0000256" key="4">
    <source>
        <dbReference type="ARBA" id="ARBA00022989"/>
    </source>
</evidence>
<dbReference type="VEuPathDB" id="AmoebaDB:NfTy_085460"/>
<dbReference type="RefSeq" id="XP_044560846.1">
    <property type="nucleotide sequence ID" value="XM_044708263.1"/>
</dbReference>
<feature type="transmembrane region" description="Helical" evidence="6">
    <location>
        <begin position="88"/>
        <end position="111"/>
    </location>
</feature>
<dbReference type="VEuPathDB" id="AmoebaDB:NF0096760"/>
<feature type="transmembrane region" description="Helical" evidence="6">
    <location>
        <begin position="36"/>
        <end position="58"/>
    </location>
</feature>
<dbReference type="GeneID" id="68112026"/>
<feature type="transmembrane region" description="Helical" evidence="6">
    <location>
        <begin position="123"/>
        <end position="144"/>
    </location>
</feature>
<dbReference type="EMBL" id="VFQX01000041">
    <property type="protein sequence ID" value="KAF0976133.1"/>
    <property type="molecule type" value="Genomic_DNA"/>
</dbReference>
<accession>A0A6A5BE47</accession>
<comment type="similarity">
    <text evidence="2">Belongs to the OSTC family.</text>
</comment>
<evidence type="ECO:0000256" key="2">
    <source>
        <dbReference type="ARBA" id="ARBA00009376"/>
    </source>
</evidence>
<dbReference type="GO" id="GO:0008250">
    <property type="term" value="C:oligosaccharyltransferase complex"/>
    <property type="evidence" value="ECO:0007669"/>
    <property type="project" value="InterPro"/>
</dbReference>
<evidence type="ECO:0000256" key="5">
    <source>
        <dbReference type="ARBA" id="ARBA00023136"/>
    </source>
</evidence>
<evidence type="ECO:0000256" key="6">
    <source>
        <dbReference type="SAM" id="Phobius"/>
    </source>
</evidence>
<sequence length="153" mass="17177">MDPIFPIFKFVFTSILKVPDIRLKLPSVFEKGLPKMLVFFLLFASYFVICSGVVYDMINEPPSIGSRRDADGKVRPVAVLEYRLNAQYVIEGFSAGFLFSLGGLGFISLNWAADPSATSRARYIFLGLGAFLVILAYNVLIMFLKMKIPNYLQ</sequence>
<evidence type="ECO:0000313" key="7">
    <source>
        <dbReference type="EMBL" id="KAF0976133.1"/>
    </source>
</evidence>
<dbReference type="OrthoDB" id="10256333at2759"/>
<dbReference type="OMA" id="CWIFMRM"/>
<name>A0A6A5BE47_NAEFO</name>
<proteinExistence type="inferred from homology"/>
<dbReference type="AlphaFoldDB" id="A0A6A5BE47"/>
<dbReference type="VEuPathDB" id="AmoebaDB:FDP41_004808"/>
<comment type="subcellular location">
    <subcellularLocation>
        <location evidence="1">Membrane</location>
        <topology evidence="1">Multi-pass membrane protein</topology>
    </subcellularLocation>
</comment>
<dbReference type="PANTHER" id="PTHR13160">
    <property type="entry name" value="OLIGOSACCHARYLTRANSFERASE COMPLEX SUBUNIT OSTC"/>
    <property type="match status" value="1"/>
</dbReference>
<evidence type="ECO:0000256" key="3">
    <source>
        <dbReference type="ARBA" id="ARBA00022692"/>
    </source>
</evidence>
<comment type="caution">
    <text evidence="7">The sequence shown here is derived from an EMBL/GenBank/DDBJ whole genome shotgun (WGS) entry which is preliminary data.</text>
</comment>
<dbReference type="PANTHER" id="PTHR13160:SF4">
    <property type="entry name" value="OLIGOSACCHARYLTRANSFERASE COMPLEX SUBUNIT OSTC"/>
    <property type="match status" value="1"/>
</dbReference>
<dbReference type="InterPro" id="IPR021149">
    <property type="entry name" value="OligosaccharylTrfase_OST3/OST6"/>
</dbReference>
<protein>
    <recommendedName>
        <fullName evidence="9">Oligosaccharyltransferase complex subunit</fullName>
    </recommendedName>
</protein>
<reference evidence="7 8" key="1">
    <citation type="journal article" date="2019" name="Sci. Rep.">
        <title>Nanopore sequencing improves the draft genome of the human pathogenic amoeba Naegleria fowleri.</title>
        <authorList>
            <person name="Liechti N."/>
            <person name="Schurch N."/>
            <person name="Bruggmann R."/>
            <person name="Wittwer M."/>
        </authorList>
    </citation>
    <scope>NUCLEOTIDE SEQUENCE [LARGE SCALE GENOMIC DNA]</scope>
    <source>
        <strain evidence="7 8">ATCC 30894</strain>
    </source>
</reference>
<evidence type="ECO:0000256" key="1">
    <source>
        <dbReference type="ARBA" id="ARBA00004141"/>
    </source>
</evidence>
<evidence type="ECO:0008006" key="9">
    <source>
        <dbReference type="Google" id="ProtNLM"/>
    </source>
</evidence>
<organism evidence="7 8">
    <name type="scientific">Naegleria fowleri</name>
    <name type="common">Brain eating amoeba</name>
    <dbReference type="NCBI Taxonomy" id="5763"/>
    <lineage>
        <taxon>Eukaryota</taxon>
        <taxon>Discoba</taxon>
        <taxon>Heterolobosea</taxon>
        <taxon>Tetramitia</taxon>
        <taxon>Eutetramitia</taxon>
        <taxon>Vahlkampfiidae</taxon>
        <taxon>Naegleria</taxon>
    </lineage>
</organism>
<keyword evidence="8" id="KW-1185">Reference proteome</keyword>
<gene>
    <name evidence="7" type="ORF">FDP41_004808</name>
</gene>
<keyword evidence="3 6" id="KW-0812">Transmembrane</keyword>
<dbReference type="InterPro" id="IPR042416">
    <property type="entry name" value="OSTC"/>
</dbReference>
<keyword evidence="4 6" id="KW-1133">Transmembrane helix</keyword>
<dbReference type="Pfam" id="PF04756">
    <property type="entry name" value="OST3_OST6"/>
    <property type="match status" value="1"/>
</dbReference>